<name>A0A117DPR0_9DEIO</name>
<evidence type="ECO:0000313" key="3">
    <source>
        <dbReference type="Proteomes" id="UP000056209"/>
    </source>
</evidence>
<dbReference type="InterPro" id="IPR033788">
    <property type="entry name" value="VbhA-like"/>
</dbReference>
<protein>
    <recommendedName>
        <fullName evidence="1">Antitoxin VbhA domain-containing protein</fullName>
    </recommendedName>
</protein>
<dbReference type="InterPro" id="IPR041535">
    <property type="entry name" value="VbhA"/>
</dbReference>
<evidence type="ECO:0000259" key="1">
    <source>
        <dbReference type="Pfam" id="PF18495"/>
    </source>
</evidence>
<dbReference type="RefSeq" id="WP_153013966.1">
    <property type="nucleotide sequence ID" value="NZ_BCMS01000005.1"/>
</dbReference>
<accession>A0A117DPR0</accession>
<evidence type="ECO:0000313" key="2">
    <source>
        <dbReference type="EMBL" id="GAQ23847.1"/>
    </source>
</evidence>
<dbReference type="Gene3D" id="1.10.8.1050">
    <property type="entry name" value="Antitoxin VbhA-like"/>
    <property type="match status" value="1"/>
</dbReference>
<gene>
    <name evidence="2" type="ORF">DEIGR_330105</name>
</gene>
<organism evidence="2 3">
    <name type="scientific">Deinococcus grandis</name>
    <dbReference type="NCBI Taxonomy" id="57498"/>
    <lineage>
        <taxon>Bacteria</taxon>
        <taxon>Thermotogati</taxon>
        <taxon>Deinococcota</taxon>
        <taxon>Deinococci</taxon>
        <taxon>Deinococcales</taxon>
        <taxon>Deinococcaceae</taxon>
        <taxon>Deinococcus</taxon>
    </lineage>
</organism>
<comment type="caution">
    <text evidence="2">The sequence shown here is derived from an EMBL/GenBank/DDBJ whole genome shotgun (WGS) entry which is preliminary data.</text>
</comment>
<dbReference type="AlphaFoldDB" id="A0A117DPR0"/>
<dbReference type="Pfam" id="PF18495">
    <property type="entry name" value="VbhA"/>
    <property type="match status" value="1"/>
</dbReference>
<feature type="domain" description="Antitoxin VbhA" evidence="1">
    <location>
        <begin position="14"/>
        <end position="59"/>
    </location>
</feature>
<keyword evidence="3" id="KW-1185">Reference proteome</keyword>
<dbReference type="CDD" id="cd11586">
    <property type="entry name" value="VbhA_like"/>
    <property type="match status" value="1"/>
</dbReference>
<dbReference type="OrthoDB" id="3194847at2"/>
<reference evidence="3" key="1">
    <citation type="submission" date="2015-11" db="EMBL/GenBank/DDBJ databases">
        <title>Draft Genome Sequence of the Radioresistant Bacterium Deinococcus grandis, Isolated from Freshwater Fish in Japan.</title>
        <authorList>
            <person name="Satoh K."/>
            <person name="Onodera T."/>
            <person name="Omoso K."/>
            <person name="Takeda-Yano K."/>
            <person name="Katayama T."/>
            <person name="Oono Y."/>
            <person name="Narumi I."/>
        </authorList>
    </citation>
    <scope>NUCLEOTIDE SEQUENCE [LARGE SCALE GENOMIC DNA]</scope>
    <source>
        <strain evidence="3">ATCC 43672</strain>
    </source>
</reference>
<dbReference type="EMBL" id="BCMS01000005">
    <property type="protein sequence ID" value="GAQ23847.1"/>
    <property type="molecule type" value="Genomic_DNA"/>
</dbReference>
<sequence length="67" mass="7593">MTVQDSPILAQERRRQALDHARHEARLEGLHIDPAFEGHLDGYVRGELSADEVVERLKTAPLPARRP</sequence>
<dbReference type="InterPro" id="IPR043038">
    <property type="entry name" value="VbhA_sf"/>
</dbReference>
<dbReference type="Proteomes" id="UP000056209">
    <property type="component" value="Unassembled WGS sequence"/>
</dbReference>
<proteinExistence type="predicted"/>